<keyword evidence="3" id="KW-1185">Reference proteome</keyword>
<feature type="compositionally biased region" description="Basic and acidic residues" evidence="1">
    <location>
        <begin position="91"/>
        <end position="100"/>
    </location>
</feature>
<name>A0ABN9XE10_9DINO</name>
<sequence length="127" mass="13229">EARRADGTAEPARAPRGHPRGALRCGGSLSRRCRQSDAAAHRARPGGPVPRGGGGAGAVPSEGTAGRGGPGERRGSIRTREVRRRRRRTASKQDRQKRAADAAAGQGARRFGGARAAMEVAGRHCYG</sequence>
<evidence type="ECO:0000313" key="2">
    <source>
        <dbReference type="EMBL" id="CAK0897751.1"/>
    </source>
</evidence>
<feature type="compositionally biased region" description="Basic and acidic residues" evidence="1">
    <location>
        <begin position="70"/>
        <end position="80"/>
    </location>
</feature>
<dbReference type="Proteomes" id="UP001189429">
    <property type="component" value="Unassembled WGS sequence"/>
</dbReference>
<evidence type="ECO:0000313" key="3">
    <source>
        <dbReference type="Proteomes" id="UP001189429"/>
    </source>
</evidence>
<feature type="compositionally biased region" description="Low complexity" evidence="1">
    <location>
        <begin position="101"/>
        <end position="111"/>
    </location>
</feature>
<reference evidence="2" key="1">
    <citation type="submission" date="2023-10" db="EMBL/GenBank/DDBJ databases">
        <authorList>
            <person name="Chen Y."/>
            <person name="Shah S."/>
            <person name="Dougan E. K."/>
            <person name="Thang M."/>
            <person name="Chan C."/>
        </authorList>
    </citation>
    <scope>NUCLEOTIDE SEQUENCE [LARGE SCALE GENOMIC DNA]</scope>
</reference>
<gene>
    <name evidence="2" type="ORF">PCOR1329_LOCUS75827</name>
</gene>
<comment type="caution">
    <text evidence="2">The sequence shown here is derived from an EMBL/GenBank/DDBJ whole genome shotgun (WGS) entry which is preliminary data.</text>
</comment>
<proteinExistence type="predicted"/>
<organism evidence="2 3">
    <name type="scientific">Prorocentrum cordatum</name>
    <dbReference type="NCBI Taxonomy" id="2364126"/>
    <lineage>
        <taxon>Eukaryota</taxon>
        <taxon>Sar</taxon>
        <taxon>Alveolata</taxon>
        <taxon>Dinophyceae</taxon>
        <taxon>Prorocentrales</taxon>
        <taxon>Prorocentraceae</taxon>
        <taxon>Prorocentrum</taxon>
    </lineage>
</organism>
<feature type="non-terminal residue" evidence="2">
    <location>
        <position position="1"/>
    </location>
</feature>
<protein>
    <submittedName>
        <fullName evidence="2">Uncharacterized protein</fullName>
    </submittedName>
</protein>
<feature type="region of interest" description="Disordered" evidence="1">
    <location>
        <begin position="1"/>
        <end position="111"/>
    </location>
</feature>
<dbReference type="EMBL" id="CAUYUJ010020379">
    <property type="protein sequence ID" value="CAK0897751.1"/>
    <property type="molecule type" value="Genomic_DNA"/>
</dbReference>
<accession>A0ABN9XE10</accession>
<evidence type="ECO:0000256" key="1">
    <source>
        <dbReference type="SAM" id="MobiDB-lite"/>
    </source>
</evidence>
<feature type="compositionally biased region" description="Basic residues" evidence="1">
    <location>
        <begin position="81"/>
        <end position="90"/>
    </location>
</feature>